<dbReference type="AlphaFoldDB" id="A0AAE0VEF9"/>
<evidence type="ECO:0000313" key="2">
    <source>
        <dbReference type="Proteomes" id="UP001195483"/>
    </source>
</evidence>
<keyword evidence="2" id="KW-1185">Reference proteome</keyword>
<feature type="non-terminal residue" evidence="1">
    <location>
        <position position="59"/>
    </location>
</feature>
<sequence>MTCFKLESQFTSSKSTALCTQKHLIWNGVLTQSQSKVLVLMGLWSLEDLTHYLNSPEVQ</sequence>
<dbReference type="Proteomes" id="UP001195483">
    <property type="component" value="Unassembled WGS sequence"/>
</dbReference>
<reference evidence="1" key="2">
    <citation type="journal article" date="2021" name="Genome Biol. Evol.">
        <title>Developing a high-quality reference genome for a parasitic bivalve with doubly uniparental inheritance (Bivalvia: Unionida).</title>
        <authorList>
            <person name="Smith C.H."/>
        </authorList>
    </citation>
    <scope>NUCLEOTIDE SEQUENCE</scope>
    <source>
        <strain evidence="1">CHS0354</strain>
        <tissue evidence="1">Mantle</tissue>
    </source>
</reference>
<reference evidence="1" key="1">
    <citation type="journal article" date="2021" name="Genome Biol. Evol.">
        <title>A High-Quality Reference Genome for a Parasitic Bivalve with Doubly Uniparental Inheritance (Bivalvia: Unionida).</title>
        <authorList>
            <person name="Smith C.H."/>
        </authorList>
    </citation>
    <scope>NUCLEOTIDE SEQUENCE</scope>
    <source>
        <strain evidence="1">CHS0354</strain>
    </source>
</reference>
<proteinExistence type="predicted"/>
<accession>A0AAE0VEF9</accession>
<name>A0AAE0VEF9_9BIVA</name>
<organism evidence="1 2">
    <name type="scientific">Potamilus streckersoni</name>
    <dbReference type="NCBI Taxonomy" id="2493646"/>
    <lineage>
        <taxon>Eukaryota</taxon>
        <taxon>Metazoa</taxon>
        <taxon>Spiralia</taxon>
        <taxon>Lophotrochozoa</taxon>
        <taxon>Mollusca</taxon>
        <taxon>Bivalvia</taxon>
        <taxon>Autobranchia</taxon>
        <taxon>Heteroconchia</taxon>
        <taxon>Palaeoheterodonta</taxon>
        <taxon>Unionida</taxon>
        <taxon>Unionoidea</taxon>
        <taxon>Unionidae</taxon>
        <taxon>Ambleminae</taxon>
        <taxon>Lampsilini</taxon>
        <taxon>Potamilus</taxon>
    </lineage>
</organism>
<reference evidence="1" key="3">
    <citation type="submission" date="2023-05" db="EMBL/GenBank/DDBJ databases">
        <authorList>
            <person name="Smith C.H."/>
        </authorList>
    </citation>
    <scope>NUCLEOTIDE SEQUENCE</scope>
    <source>
        <strain evidence="1">CHS0354</strain>
        <tissue evidence="1">Mantle</tissue>
    </source>
</reference>
<protein>
    <submittedName>
        <fullName evidence="1">Uncharacterized protein</fullName>
    </submittedName>
</protein>
<comment type="caution">
    <text evidence="1">The sequence shown here is derived from an EMBL/GenBank/DDBJ whole genome shotgun (WGS) entry which is preliminary data.</text>
</comment>
<gene>
    <name evidence="1" type="ORF">CHS0354_001142</name>
</gene>
<evidence type="ECO:0000313" key="1">
    <source>
        <dbReference type="EMBL" id="KAK3575939.1"/>
    </source>
</evidence>
<dbReference type="EMBL" id="JAEAOA010000119">
    <property type="protein sequence ID" value="KAK3575939.1"/>
    <property type="molecule type" value="Genomic_DNA"/>
</dbReference>